<dbReference type="AlphaFoldDB" id="A0A839IXU0"/>
<dbReference type="Proteomes" id="UP000565262">
    <property type="component" value="Unassembled WGS sequence"/>
</dbReference>
<keyword evidence="2" id="KW-1185">Reference proteome</keyword>
<sequence>MMDPKKEIERRLRAAEAEYDVKVVFAIESGSRAWGFASPDSDYDVRFVYVRPLHWYASFDVENRPDVIEYPIVDDFDINGWDLRKALGLLLKYNPSLIEWLHSPIVYRDDGHFASACKALLADSFNTTRAAYHYLSMARNNYREHLQTDEVRLKKYLYVLRPLLTLRWLAEHRSPAPIVFDELRAAVNIEPVVDLAIDDLLTRKKASGEKERVARIEVLNEFIESELKRWEEMPDFDKESIDSEALNKIFRDYTIAANS</sequence>
<gene>
    <name evidence="1" type="ORF">H4O21_23860</name>
</gene>
<reference evidence="1 2" key="1">
    <citation type="submission" date="2020-08" db="EMBL/GenBank/DDBJ databases">
        <title>Oceanospirillum sp. nov. isolated from marine sediment.</title>
        <authorList>
            <person name="Ji X."/>
        </authorList>
    </citation>
    <scope>NUCLEOTIDE SEQUENCE [LARGE SCALE GENOMIC DNA]</scope>
    <source>
        <strain evidence="1 2">D5</strain>
    </source>
</reference>
<keyword evidence="1" id="KW-0808">Transferase</keyword>
<dbReference type="RefSeq" id="WP_182812312.1">
    <property type="nucleotide sequence ID" value="NZ_JACJFM010000071.1"/>
</dbReference>
<proteinExistence type="predicted"/>
<accession>A0A839IXU0</accession>
<comment type="caution">
    <text evidence="1">The sequence shown here is derived from an EMBL/GenBank/DDBJ whole genome shotgun (WGS) entry which is preliminary data.</text>
</comment>
<name>A0A839IXU0_9GAMM</name>
<evidence type="ECO:0000313" key="2">
    <source>
        <dbReference type="Proteomes" id="UP000565262"/>
    </source>
</evidence>
<organism evidence="1 2">
    <name type="scientific">Oceanospirillum sediminis</name>
    <dbReference type="NCBI Taxonomy" id="2760088"/>
    <lineage>
        <taxon>Bacteria</taxon>
        <taxon>Pseudomonadati</taxon>
        <taxon>Pseudomonadota</taxon>
        <taxon>Gammaproteobacteria</taxon>
        <taxon>Oceanospirillales</taxon>
        <taxon>Oceanospirillaceae</taxon>
        <taxon>Oceanospirillum</taxon>
    </lineage>
</organism>
<evidence type="ECO:0000313" key="1">
    <source>
        <dbReference type="EMBL" id="MBB1489652.1"/>
    </source>
</evidence>
<dbReference type="GO" id="GO:0016740">
    <property type="term" value="F:transferase activity"/>
    <property type="evidence" value="ECO:0007669"/>
    <property type="project" value="UniProtKB-KW"/>
</dbReference>
<dbReference type="PANTHER" id="PTHR34817">
    <property type="entry name" value="NUCLEOTIDYLTRANSFERASE"/>
    <property type="match status" value="1"/>
</dbReference>
<protein>
    <submittedName>
        <fullName evidence="1">Nucleotidyltransferase domain-containing protein</fullName>
    </submittedName>
</protein>
<dbReference type="EMBL" id="JACJFM010000071">
    <property type="protein sequence ID" value="MBB1489652.1"/>
    <property type="molecule type" value="Genomic_DNA"/>
</dbReference>
<dbReference type="InterPro" id="IPR018775">
    <property type="entry name" value="RlaP"/>
</dbReference>
<dbReference type="PANTHER" id="PTHR34817:SF2">
    <property type="entry name" value="NUCLEOTIDYLTRANSFERASE"/>
    <property type="match status" value="1"/>
</dbReference>
<dbReference type="Pfam" id="PF10127">
    <property type="entry name" value="RlaP"/>
    <property type="match status" value="1"/>
</dbReference>